<feature type="transmembrane region" description="Helical" evidence="5">
    <location>
        <begin position="108"/>
        <end position="125"/>
    </location>
</feature>
<proteinExistence type="predicted"/>
<dbReference type="InterPro" id="IPR019408">
    <property type="entry name" value="7TM_GPCR_serpentine_rcpt_Srab"/>
</dbReference>
<evidence type="ECO:0000256" key="5">
    <source>
        <dbReference type="SAM" id="Phobius"/>
    </source>
</evidence>
<evidence type="ECO:0000313" key="6">
    <source>
        <dbReference type="Proteomes" id="UP000035680"/>
    </source>
</evidence>
<feature type="transmembrane region" description="Helical" evidence="5">
    <location>
        <begin position="287"/>
        <end position="306"/>
    </location>
</feature>
<dbReference type="WBParaSite" id="SVE_0226300.1">
    <property type="protein sequence ID" value="SVE_0226300.1"/>
    <property type="gene ID" value="SVE_0226300"/>
</dbReference>
<dbReference type="Proteomes" id="UP000035680">
    <property type="component" value="Unassembled WGS sequence"/>
</dbReference>
<dbReference type="GO" id="GO:0016020">
    <property type="term" value="C:membrane"/>
    <property type="evidence" value="ECO:0007669"/>
    <property type="project" value="UniProtKB-SubCell"/>
</dbReference>
<accession>A0A0K0F0E9</accession>
<dbReference type="Pfam" id="PF10292">
    <property type="entry name" value="7TM_GPCR_Srab"/>
    <property type="match status" value="1"/>
</dbReference>
<feature type="transmembrane region" description="Helical" evidence="5">
    <location>
        <begin position="52"/>
        <end position="73"/>
    </location>
</feature>
<evidence type="ECO:0000256" key="1">
    <source>
        <dbReference type="ARBA" id="ARBA00004141"/>
    </source>
</evidence>
<evidence type="ECO:0000256" key="3">
    <source>
        <dbReference type="ARBA" id="ARBA00022989"/>
    </source>
</evidence>
<organism evidence="6 7">
    <name type="scientific">Strongyloides venezuelensis</name>
    <name type="common">Threadworm</name>
    <dbReference type="NCBI Taxonomy" id="75913"/>
    <lineage>
        <taxon>Eukaryota</taxon>
        <taxon>Metazoa</taxon>
        <taxon>Ecdysozoa</taxon>
        <taxon>Nematoda</taxon>
        <taxon>Chromadorea</taxon>
        <taxon>Rhabditida</taxon>
        <taxon>Tylenchina</taxon>
        <taxon>Panagrolaimomorpha</taxon>
        <taxon>Strongyloidoidea</taxon>
        <taxon>Strongyloididae</taxon>
        <taxon>Strongyloides</taxon>
    </lineage>
</organism>
<keyword evidence="6" id="KW-1185">Reference proteome</keyword>
<evidence type="ECO:0000256" key="4">
    <source>
        <dbReference type="ARBA" id="ARBA00023136"/>
    </source>
</evidence>
<protein>
    <submittedName>
        <fullName evidence="7">G_PROTEIN_RECEP_F1_2 domain-containing protein</fullName>
    </submittedName>
</protein>
<feature type="transmembrane region" description="Helical" evidence="5">
    <location>
        <begin position="20"/>
        <end position="40"/>
    </location>
</feature>
<evidence type="ECO:0000256" key="2">
    <source>
        <dbReference type="ARBA" id="ARBA00022692"/>
    </source>
</evidence>
<keyword evidence="3 5" id="KW-1133">Transmembrane helix</keyword>
<reference evidence="6" key="1">
    <citation type="submission" date="2014-07" db="EMBL/GenBank/DDBJ databases">
        <authorList>
            <person name="Martin A.A"/>
            <person name="De Silva N."/>
        </authorList>
    </citation>
    <scope>NUCLEOTIDE SEQUENCE</scope>
</reference>
<keyword evidence="4 5" id="KW-0472">Membrane</keyword>
<comment type="subcellular location">
    <subcellularLocation>
        <location evidence="1">Membrane</location>
        <topology evidence="1">Multi-pass membrane protein</topology>
    </subcellularLocation>
</comment>
<reference evidence="7" key="2">
    <citation type="submission" date="2015-08" db="UniProtKB">
        <authorList>
            <consortium name="WormBaseParasite"/>
        </authorList>
    </citation>
    <scope>IDENTIFICATION</scope>
</reference>
<keyword evidence="2 5" id="KW-0812">Transmembrane</keyword>
<sequence length="339" mass="39954">MNISKEWNDIFGNYGYHLQYLQLFISPVAISISVFAFSLFYKRNVYHDNFRIVIQALTISLLSNNMIIFSHSYTSFKDDSFKFDSIDDIEEMRLLKGNIHICDKYSPIPLPLMFIDVSMLFVLIVERNVAIYTFGKYEKLQFGNTIYYFCIPLWLFSLLLIVYDFFAIVGIDDNILFKFCHSVFVQNFYWKFSLPYVAALPPLVFITFIFIKNYKYAKIQAVPKNNDIEDYLSARFQIIENIRSNALLAIFSVLLSTVTIIYTFGLFVINNPQPKTITFFMEMAKLLFSLFTIGFYVSMIYITPVFNNKISRYFNTFMKPIFSMFLLRNNYCLNVIKKI</sequence>
<evidence type="ECO:0000313" key="7">
    <source>
        <dbReference type="WBParaSite" id="SVE_0226300.1"/>
    </source>
</evidence>
<dbReference type="AlphaFoldDB" id="A0A0K0F0E9"/>
<feature type="transmembrane region" description="Helical" evidence="5">
    <location>
        <begin position="146"/>
        <end position="168"/>
    </location>
</feature>
<feature type="transmembrane region" description="Helical" evidence="5">
    <location>
        <begin position="245"/>
        <end position="267"/>
    </location>
</feature>
<name>A0A0K0F0E9_STRVS</name>
<feature type="transmembrane region" description="Helical" evidence="5">
    <location>
        <begin position="188"/>
        <end position="211"/>
    </location>
</feature>